<evidence type="ECO:0000259" key="3">
    <source>
        <dbReference type="Pfam" id="PF17782"/>
    </source>
</evidence>
<organism evidence="4 5">
    <name type="scientific">Deinobacterium chartae</name>
    <dbReference type="NCBI Taxonomy" id="521158"/>
    <lineage>
        <taxon>Bacteria</taxon>
        <taxon>Thermotogati</taxon>
        <taxon>Deinococcota</taxon>
        <taxon>Deinococci</taxon>
        <taxon>Deinococcales</taxon>
        <taxon>Deinococcaceae</taxon>
        <taxon>Deinobacterium</taxon>
    </lineage>
</organism>
<feature type="domain" description="Smf/DprA SLOG" evidence="2">
    <location>
        <begin position="90"/>
        <end position="293"/>
    </location>
</feature>
<protein>
    <submittedName>
        <fullName evidence="4">DNA processing protein</fullName>
    </submittedName>
</protein>
<keyword evidence="5" id="KW-1185">Reference proteome</keyword>
<evidence type="ECO:0000259" key="2">
    <source>
        <dbReference type="Pfam" id="PF02481"/>
    </source>
</evidence>
<dbReference type="PANTHER" id="PTHR43022:SF1">
    <property type="entry name" value="PROTEIN SMF"/>
    <property type="match status" value="1"/>
</dbReference>
<dbReference type="InterPro" id="IPR010994">
    <property type="entry name" value="RuvA_2-like"/>
</dbReference>
<accession>A0A841I1K5</accession>
<dbReference type="InterPro" id="IPR057666">
    <property type="entry name" value="DrpA_SLOG"/>
</dbReference>
<reference evidence="4 5" key="1">
    <citation type="submission" date="2020-08" db="EMBL/GenBank/DDBJ databases">
        <title>Genomic Encyclopedia of Type Strains, Phase IV (KMG-IV): sequencing the most valuable type-strain genomes for metagenomic binning, comparative biology and taxonomic classification.</title>
        <authorList>
            <person name="Goeker M."/>
        </authorList>
    </citation>
    <scope>NUCLEOTIDE SEQUENCE [LARGE SCALE GENOMIC DNA]</scope>
    <source>
        <strain evidence="4 5">DSM 21458</strain>
    </source>
</reference>
<dbReference type="GO" id="GO:0009294">
    <property type="term" value="P:DNA-mediated transformation"/>
    <property type="evidence" value="ECO:0007669"/>
    <property type="project" value="InterPro"/>
</dbReference>
<dbReference type="Proteomes" id="UP000569951">
    <property type="component" value="Unassembled WGS sequence"/>
</dbReference>
<dbReference type="EMBL" id="JACHHG010000005">
    <property type="protein sequence ID" value="MBB6098279.1"/>
    <property type="molecule type" value="Genomic_DNA"/>
</dbReference>
<evidence type="ECO:0000313" key="4">
    <source>
        <dbReference type="EMBL" id="MBB6098279.1"/>
    </source>
</evidence>
<dbReference type="Pfam" id="PF17782">
    <property type="entry name" value="WHD_DprA"/>
    <property type="match status" value="1"/>
</dbReference>
<dbReference type="InterPro" id="IPR036388">
    <property type="entry name" value="WH-like_DNA-bd_sf"/>
</dbReference>
<evidence type="ECO:0000256" key="1">
    <source>
        <dbReference type="ARBA" id="ARBA00006525"/>
    </source>
</evidence>
<dbReference type="SUPFAM" id="SSF47781">
    <property type="entry name" value="RuvA domain 2-like"/>
    <property type="match status" value="1"/>
</dbReference>
<comment type="caution">
    <text evidence="4">The sequence shown here is derived from an EMBL/GenBank/DDBJ whole genome shotgun (WGS) entry which is preliminary data.</text>
</comment>
<dbReference type="InterPro" id="IPR003488">
    <property type="entry name" value="DprA"/>
</dbReference>
<dbReference type="Gene3D" id="1.10.10.10">
    <property type="entry name" value="Winged helix-like DNA-binding domain superfamily/Winged helix DNA-binding domain"/>
    <property type="match status" value="1"/>
</dbReference>
<proteinExistence type="inferred from homology"/>
<gene>
    <name evidence="4" type="ORF">HNR42_001704</name>
</gene>
<dbReference type="Gene3D" id="3.40.50.450">
    <property type="match status" value="1"/>
</dbReference>
<name>A0A841I1K5_9DEIO</name>
<dbReference type="AlphaFoldDB" id="A0A841I1K5"/>
<sequence length="360" mass="37424">MDSLTPEAQGELRALLALRFTPGLGPRRIAALQQAFGSAQQALAARRDALSEVEGLDSRVLAEIGRASHTERADLELERARRVGVTLLGAGQPGYPTALRALPDPPAVLWARGELPPLEVVPRAVGVVGTRAASPFGLEFTRTLARDLARAAVVVVSGLARGIDTAAHAACLEAGGVTLGVLGCGVDRVYPAENRALAARMTVLSEHPLGTAPAAHHFPGRNRIIAALSAGSVIVEGSVTSGAMHTAMAALECGRTVFAVPGRAGDPLAQGPHRLLREGAVLTESVADVLAELGWGEVKTDAPELEGERRAVYAALEGPALLDEVARRCGLDAVAVQGLLMLLCLEGHVRELPGGRYARA</sequence>
<dbReference type="PANTHER" id="PTHR43022">
    <property type="entry name" value="PROTEIN SMF"/>
    <property type="match status" value="1"/>
</dbReference>
<dbReference type="NCBIfam" id="TIGR00732">
    <property type="entry name" value="dprA"/>
    <property type="match status" value="1"/>
</dbReference>
<dbReference type="Pfam" id="PF02481">
    <property type="entry name" value="DNA_processg_A"/>
    <property type="match status" value="1"/>
</dbReference>
<dbReference type="SUPFAM" id="SSF102405">
    <property type="entry name" value="MCP/YpsA-like"/>
    <property type="match status" value="1"/>
</dbReference>
<dbReference type="InterPro" id="IPR041614">
    <property type="entry name" value="DprA_WH"/>
</dbReference>
<comment type="similarity">
    <text evidence="1">Belongs to the DprA/Smf family.</text>
</comment>
<evidence type="ECO:0000313" key="5">
    <source>
        <dbReference type="Proteomes" id="UP000569951"/>
    </source>
</evidence>
<feature type="domain" description="DprA winged helix" evidence="3">
    <location>
        <begin position="300"/>
        <end position="355"/>
    </location>
</feature>